<organism evidence="10 11">
    <name type="scientific">Actinoplanes sandaracinus</name>
    <dbReference type="NCBI Taxonomy" id="3045177"/>
    <lineage>
        <taxon>Bacteria</taxon>
        <taxon>Bacillati</taxon>
        <taxon>Actinomycetota</taxon>
        <taxon>Actinomycetes</taxon>
        <taxon>Micromonosporales</taxon>
        <taxon>Micromonosporaceae</taxon>
        <taxon>Actinoplanes</taxon>
    </lineage>
</organism>
<sequence length="329" mass="35800">MSGVPELSVVIPMYNEEAVLPALVARLRPALDALGVSYEVVAVDDGSADGTASLVDDLRIEWPHLRLIRLRRNSGHQAALTAGLHRSRGGWVVSIDADLQDPPESIGDMLRLAREKNLDVVYGVRGDRATDTPFKRNTAGLYYRLMRRIVGPDLPSQAGDFRLVSRSVVDVLRRMPERVPVYRLLIPSLGFSSGSVSYTRERRAAGETKYPLRKMVALAWDSTADFTAAPLRLATWLGMAAFTASLVAMVFGLVVWANGTVIPGWTSLFLAVLLFAAVQLICLGLLGEYVARIYRTLQNRPAFHIGSDSADTSAAASAVPAQRTPATMP</sequence>
<dbReference type="RefSeq" id="WP_282761298.1">
    <property type="nucleotide sequence ID" value="NZ_JASCTH010000011.1"/>
</dbReference>
<dbReference type="Pfam" id="PF00535">
    <property type="entry name" value="Glycos_transf_2"/>
    <property type="match status" value="1"/>
</dbReference>
<dbReference type="CDD" id="cd04187">
    <property type="entry name" value="DPM1_like_bac"/>
    <property type="match status" value="1"/>
</dbReference>
<keyword evidence="7 8" id="KW-0472">Membrane</keyword>
<dbReference type="Proteomes" id="UP001241758">
    <property type="component" value="Unassembled WGS sequence"/>
</dbReference>
<keyword evidence="6 8" id="KW-1133">Transmembrane helix</keyword>
<dbReference type="Gene3D" id="3.90.550.10">
    <property type="entry name" value="Spore Coat Polysaccharide Biosynthesis Protein SpsA, Chain A"/>
    <property type="match status" value="1"/>
</dbReference>
<evidence type="ECO:0000256" key="8">
    <source>
        <dbReference type="SAM" id="Phobius"/>
    </source>
</evidence>
<accession>A0ABT6WL92</accession>
<evidence type="ECO:0000256" key="2">
    <source>
        <dbReference type="ARBA" id="ARBA00006739"/>
    </source>
</evidence>
<dbReference type="PANTHER" id="PTHR48090">
    <property type="entry name" value="UNDECAPRENYL-PHOSPHATE 4-DEOXY-4-FORMAMIDO-L-ARABINOSE TRANSFERASE-RELATED"/>
    <property type="match status" value="1"/>
</dbReference>
<dbReference type="InterPro" id="IPR029044">
    <property type="entry name" value="Nucleotide-diphossugar_trans"/>
</dbReference>
<comment type="caution">
    <text evidence="10">The sequence shown here is derived from an EMBL/GenBank/DDBJ whole genome shotgun (WGS) entry which is preliminary data.</text>
</comment>
<evidence type="ECO:0000313" key="11">
    <source>
        <dbReference type="Proteomes" id="UP001241758"/>
    </source>
</evidence>
<feature type="domain" description="Glycosyltransferase 2-like" evidence="9">
    <location>
        <begin position="8"/>
        <end position="170"/>
    </location>
</feature>
<evidence type="ECO:0000256" key="4">
    <source>
        <dbReference type="ARBA" id="ARBA00022679"/>
    </source>
</evidence>
<name>A0ABT6WL92_9ACTN</name>
<keyword evidence="11" id="KW-1185">Reference proteome</keyword>
<dbReference type="GO" id="GO:0016757">
    <property type="term" value="F:glycosyltransferase activity"/>
    <property type="evidence" value="ECO:0007669"/>
    <property type="project" value="UniProtKB-KW"/>
</dbReference>
<evidence type="ECO:0000256" key="7">
    <source>
        <dbReference type="ARBA" id="ARBA00023136"/>
    </source>
</evidence>
<gene>
    <name evidence="10" type="ORF">QLQ12_17915</name>
</gene>
<dbReference type="InterPro" id="IPR050256">
    <property type="entry name" value="Glycosyltransferase_2"/>
</dbReference>
<reference evidence="10 11" key="1">
    <citation type="submission" date="2023-05" db="EMBL/GenBank/DDBJ databases">
        <title>Actinoplanes sp. NEAU-A12 genome sequencing.</title>
        <authorList>
            <person name="Wang Z.-S."/>
        </authorList>
    </citation>
    <scope>NUCLEOTIDE SEQUENCE [LARGE SCALE GENOMIC DNA]</scope>
    <source>
        <strain evidence="10 11">NEAU-A12</strain>
    </source>
</reference>
<dbReference type="InterPro" id="IPR001173">
    <property type="entry name" value="Glyco_trans_2-like"/>
</dbReference>
<dbReference type="EMBL" id="JASCTH010000011">
    <property type="protein sequence ID" value="MDI6100489.1"/>
    <property type="molecule type" value="Genomic_DNA"/>
</dbReference>
<comment type="similarity">
    <text evidence="2">Belongs to the glycosyltransferase 2 family.</text>
</comment>
<evidence type="ECO:0000256" key="1">
    <source>
        <dbReference type="ARBA" id="ARBA00004141"/>
    </source>
</evidence>
<proteinExistence type="inferred from homology"/>
<protein>
    <submittedName>
        <fullName evidence="10">Glycosyltransferase family 2 protein</fullName>
        <ecNumber evidence="10">2.4.-.-</ecNumber>
    </submittedName>
</protein>
<comment type="subcellular location">
    <subcellularLocation>
        <location evidence="1">Membrane</location>
        <topology evidence="1">Multi-pass membrane protein</topology>
    </subcellularLocation>
</comment>
<feature type="transmembrane region" description="Helical" evidence="8">
    <location>
        <begin position="268"/>
        <end position="291"/>
    </location>
</feature>
<evidence type="ECO:0000259" key="9">
    <source>
        <dbReference type="Pfam" id="PF00535"/>
    </source>
</evidence>
<dbReference type="EC" id="2.4.-.-" evidence="10"/>
<evidence type="ECO:0000313" key="10">
    <source>
        <dbReference type="EMBL" id="MDI6100489.1"/>
    </source>
</evidence>
<keyword evidence="4 10" id="KW-0808">Transferase</keyword>
<dbReference type="SUPFAM" id="SSF53448">
    <property type="entry name" value="Nucleotide-diphospho-sugar transferases"/>
    <property type="match status" value="1"/>
</dbReference>
<evidence type="ECO:0000256" key="6">
    <source>
        <dbReference type="ARBA" id="ARBA00022989"/>
    </source>
</evidence>
<feature type="transmembrane region" description="Helical" evidence="8">
    <location>
        <begin position="233"/>
        <end position="256"/>
    </location>
</feature>
<evidence type="ECO:0000256" key="3">
    <source>
        <dbReference type="ARBA" id="ARBA00022676"/>
    </source>
</evidence>
<evidence type="ECO:0000256" key="5">
    <source>
        <dbReference type="ARBA" id="ARBA00022692"/>
    </source>
</evidence>
<dbReference type="PANTHER" id="PTHR48090:SF1">
    <property type="entry name" value="PROPHAGE BACTOPRENOL GLUCOSYL TRANSFERASE HOMOLOG"/>
    <property type="match status" value="1"/>
</dbReference>
<keyword evidence="3 10" id="KW-0328">Glycosyltransferase</keyword>
<keyword evidence="5 8" id="KW-0812">Transmembrane</keyword>